<proteinExistence type="predicted"/>
<reference evidence="3 4" key="1">
    <citation type="submission" date="2019-07" db="EMBL/GenBank/DDBJ databases">
        <title>De Novo Assembly of kiwifruit Actinidia rufa.</title>
        <authorList>
            <person name="Sugita-Konishi S."/>
            <person name="Sato K."/>
            <person name="Mori E."/>
            <person name="Abe Y."/>
            <person name="Kisaki G."/>
            <person name="Hamano K."/>
            <person name="Suezawa K."/>
            <person name="Otani M."/>
            <person name="Fukuda T."/>
            <person name="Manabe T."/>
            <person name="Gomi K."/>
            <person name="Tabuchi M."/>
            <person name="Akimitsu K."/>
            <person name="Kataoka I."/>
        </authorList>
    </citation>
    <scope>NUCLEOTIDE SEQUENCE [LARGE SCALE GENOMIC DNA]</scope>
    <source>
        <strain evidence="4">cv. Fuchu</strain>
    </source>
</reference>
<evidence type="ECO:0000313" key="3">
    <source>
        <dbReference type="EMBL" id="GFZ03277.1"/>
    </source>
</evidence>
<feature type="region of interest" description="Disordered" evidence="1">
    <location>
        <begin position="1"/>
        <end position="33"/>
    </location>
</feature>
<dbReference type="Proteomes" id="UP000585474">
    <property type="component" value="Unassembled WGS sequence"/>
</dbReference>
<gene>
    <name evidence="3" type="ORF">Acr_15g0018850</name>
</gene>
<comment type="caution">
    <text evidence="3">The sequence shown here is derived from an EMBL/GenBank/DDBJ whole genome shotgun (WGS) entry which is preliminary data.</text>
</comment>
<evidence type="ECO:0000256" key="1">
    <source>
        <dbReference type="SAM" id="MobiDB-lite"/>
    </source>
</evidence>
<dbReference type="Pfam" id="PF03732">
    <property type="entry name" value="Retrotrans_gag"/>
    <property type="match status" value="1"/>
</dbReference>
<evidence type="ECO:0000259" key="2">
    <source>
        <dbReference type="Pfam" id="PF03732"/>
    </source>
</evidence>
<feature type="region of interest" description="Disordered" evidence="1">
    <location>
        <begin position="80"/>
        <end position="130"/>
    </location>
</feature>
<dbReference type="InterPro" id="IPR005162">
    <property type="entry name" value="Retrotrans_gag_dom"/>
</dbReference>
<feature type="domain" description="Retrotransposon gag" evidence="2">
    <location>
        <begin position="187"/>
        <end position="276"/>
    </location>
</feature>
<feature type="compositionally biased region" description="Basic and acidic residues" evidence="1">
    <location>
        <begin position="80"/>
        <end position="91"/>
    </location>
</feature>
<name>A0A7J0FXS1_9ERIC</name>
<dbReference type="OrthoDB" id="1749987at2759"/>
<dbReference type="AlphaFoldDB" id="A0A7J0FXS1"/>
<evidence type="ECO:0000313" key="4">
    <source>
        <dbReference type="Proteomes" id="UP000585474"/>
    </source>
</evidence>
<sequence>MHLHIRLLPRQSTSSPVDNRDHTMAGHNQAPDLEGLHCEMHGIVEQIRIMNENNARLIQHLATNNPPPPAATIPPEIEQSLRSHRSGDRESQSCQSTGRARSTKNRRRRSPGVHSRRERSQVPSESRSLVELTIRRARRLREEDGHLAGMTGRQGAKIDPPPRRSEIWTLRLTPSTLGYSNEVMCKAFFATLKGPARAWFRKLSPHTIDSFGDLNRLFVTNFISCKVKKKNVSHLFTIHQKDGESLKDYVKCFNQAELEVEDASHKVEVMAMMEGLCPALLFDSLSSNVSETQSALQSKVDKYIVAEELAEAKRKRPTVGHIYVIHGGFGLGGCSNSSRKRHVKEASGQAEEEVYNLSSPLAVAHRSITFTFTNDDLRGLHLPHDDLLVILATISNFNV</sequence>
<keyword evidence="4" id="KW-1185">Reference proteome</keyword>
<dbReference type="EMBL" id="BJWL01000015">
    <property type="protein sequence ID" value="GFZ03277.1"/>
    <property type="molecule type" value="Genomic_DNA"/>
</dbReference>
<feature type="compositionally biased region" description="Basic residues" evidence="1">
    <location>
        <begin position="101"/>
        <end position="117"/>
    </location>
</feature>
<organism evidence="3 4">
    <name type="scientific">Actinidia rufa</name>
    <dbReference type="NCBI Taxonomy" id="165716"/>
    <lineage>
        <taxon>Eukaryota</taxon>
        <taxon>Viridiplantae</taxon>
        <taxon>Streptophyta</taxon>
        <taxon>Embryophyta</taxon>
        <taxon>Tracheophyta</taxon>
        <taxon>Spermatophyta</taxon>
        <taxon>Magnoliopsida</taxon>
        <taxon>eudicotyledons</taxon>
        <taxon>Gunneridae</taxon>
        <taxon>Pentapetalae</taxon>
        <taxon>asterids</taxon>
        <taxon>Ericales</taxon>
        <taxon>Actinidiaceae</taxon>
        <taxon>Actinidia</taxon>
    </lineage>
</organism>
<protein>
    <recommendedName>
        <fullName evidence="2">Retrotransposon gag domain-containing protein</fullName>
    </recommendedName>
</protein>
<dbReference type="PANTHER" id="PTHR33223">
    <property type="entry name" value="CCHC-TYPE DOMAIN-CONTAINING PROTEIN"/>
    <property type="match status" value="1"/>
</dbReference>
<dbReference type="PANTHER" id="PTHR33223:SF10">
    <property type="entry name" value="AMINOTRANSFERASE-LIKE PLANT MOBILE DOMAIN-CONTAINING PROTEIN"/>
    <property type="match status" value="1"/>
</dbReference>
<accession>A0A7J0FXS1</accession>